<dbReference type="Proteomes" id="UP001642540">
    <property type="component" value="Unassembled WGS sequence"/>
</dbReference>
<evidence type="ECO:0000259" key="3">
    <source>
        <dbReference type="SMART" id="SM00247"/>
    </source>
</evidence>
<organism evidence="4 5">
    <name type="scientific">Orchesella dallaii</name>
    <dbReference type="NCBI Taxonomy" id="48710"/>
    <lineage>
        <taxon>Eukaryota</taxon>
        <taxon>Metazoa</taxon>
        <taxon>Ecdysozoa</taxon>
        <taxon>Arthropoda</taxon>
        <taxon>Hexapoda</taxon>
        <taxon>Collembola</taxon>
        <taxon>Entomobryomorpha</taxon>
        <taxon>Entomobryoidea</taxon>
        <taxon>Orchesellidae</taxon>
        <taxon>Orchesellinae</taxon>
        <taxon>Orchesella</taxon>
    </lineage>
</organism>
<evidence type="ECO:0000256" key="1">
    <source>
        <dbReference type="ARBA" id="ARBA00009646"/>
    </source>
</evidence>
<reference evidence="4 5" key="1">
    <citation type="submission" date="2024-08" db="EMBL/GenBank/DDBJ databases">
        <authorList>
            <person name="Cucini C."/>
            <person name="Frati F."/>
        </authorList>
    </citation>
    <scope>NUCLEOTIDE SEQUENCE [LARGE SCALE GENOMIC DNA]</scope>
</reference>
<proteinExistence type="inferred from homology"/>
<keyword evidence="2" id="KW-0677">Repeat</keyword>
<protein>
    <recommendedName>
        <fullName evidence="3">Beta/gamma crystallin 'Greek key' domain-containing protein</fullName>
    </recommendedName>
</protein>
<name>A0ABP1RIN3_9HEXA</name>
<dbReference type="EMBL" id="CAXLJM020000075">
    <property type="protein sequence ID" value="CAL8128801.1"/>
    <property type="molecule type" value="Genomic_DNA"/>
</dbReference>
<accession>A0ABP1RIN3</accession>
<dbReference type="SMART" id="SM00247">
    <property type="entry name" value="XTALbg"/>
    <property type="match status" value="1"/>
</dbReference>
<dbReference type="InterPro" id="IPR011024">
    <property type="entry name" value="G_crystallin-like"/>
</dbReference>
<dbReference type="SUPFAM" id="SSF49695">
    <property type="entry name" value="gamma-Crystallin-like"/>
    <property type="match status" value="1"/>
</dbReference>
<dbReference type="Gene3D" id="2.60.20.10">
    <property type="entry name" value="Crystallins"/>
    <property type="match status" value="1"/>
</dbReference>
<gene>
    <name evidence="4" type="ORF">ODALV1_LOCUS22566</name>
</gene>
<evidence type="ECO:0000313" key="4">
    <source>
        <dbReference type="EMBL" id="CAL8128801.1"/>
    </source>
</evidence>
<sequence>MLAILALGCGAHKITVFKHADHRGASLKVDVSQSHCTSLPRNWDNQISSINTHGACVIIFDRSYCQGRGKAMAPGTPSHNHLGSFGFNDKISSFKQC</sequence>
<evidence type="ECO:0000313" key="5">
    <source>
        <dbReference type="Proteomes" id="UP001642540"/>
    </source>
</evidence>
<evidence type="ECO:0000256" key="2">
    <source>
        <dbReference type="ARBA" id="ARBA00022737"/>
    </source>
</evidence>
<feature type="domain" description="Beta/gamma crystallin 'Greek key'" evidence="3">
    <location>
        <begin position="13"/>
        <end position="97"/>
    </location>
</feature>
<comment type="similarity">
    <text evidence="1">Belongs to the beta/gamma-crystallin family.</text>
</comment>
<dbReference type="InterPro" id="IPR001064">
    <property type="entry name" value="Beta/gamma_crystallin"/>
</dbReference>
<keyword evidence="5" id="KW-1185">Reference proteome</keyword>
<comment type="caution">
    <text evidence="4">The sequence shown here is derived from an EMBL/GenBank/DDBJ whole genome shotgun (WGS) entry which is preliminary data.</text>
</comment>